<dbReference type="AlphaFoldDB" id="T1KAL3"/>
<feature type="transmembrane region" description="Helical" evidence="1">
    <location>
        <begin position="62"/>
        <end position="79"/>
    </location>
</feature>
<sequence length="353" mass="40914">MYRITTFDGRSSCSKPIGLLTSMLRLEGNKSTFAHAFSICVVIYIIYSDISRLRTSTKLEMCFIFSNSLSLVAMLLWFLRLRSKKVEYIELIDTFENQTRFNLDNSQVYQHFTSIRKCFSFMVIIILLLYTFANIYTPIMIFRKSNDYVQLGQSLLLGLLSSICILCFQIYNQFLVESCLHIHACWFIVNEQIRLLNSTDSRLLSINQVREVRSMYSIAAVITEKMDSFLRIPIFNFFSFFILSSISVIAQVCYEPTLFGCVSLLWRLLKLTLITYNMIYAHYLSHKCFDDVYSLSHKTRSITSNNEVQLFLDRISQSDIGFSFLKISLITPTFVTSWTSTTLTIVLSLPSLL</sequence>
<organism evidence="2 3">
    <name type="scientific">Tetranychus urticae</name>
    <name type="common">Two-spotted spider mite</name>
    <dbReference type="NCBI Taxonomy" id="32264"/>
    <lineage>
        <taxon>Eukaryota</taxon>
        <taxon>Metazoa</taxon>
        <taxon>Ecdysozoa</taxon>
        <taxon>Arthropoda</taxon>
        <taxon>Chelicerata</taxon>
        <taxon>Arachnida</taxon>
        <taxon>Acari</taxon>
        <taxon>Acariformes</taxon>
        <taxon>Trombidiformes</taxon>
        <taxon>Prostigmata</taxon>
        <taxon>Eleutherengona</taxon>
        <taxon>Raphignathae</taxon>
        <taxon>Tetranychoidea</taxon>
        <taxon>Tetranychidae</taxon>
        <taxon>Tetranychus</taxon>
    </lineage>
</organism>
<feature type="transmembrane region" description="Helical" evidence="1">
    <location>
        <begin position="154"/>
        <end position="171"/>
    </location>
</feature>
<evidence type="ECO:0008006" key="4">
    <source>
        <dbReference type="Google" id="ProtNLM"/>
    </source>
</evidence>
<evidence type="ECO:0000313" key="3">
    <source>
        <dbReference type="Proteomes" id="UP000015104"/>
    </source>
</evidence>
<keyword evidence="1" id="KW-0812">Transmembrane</keyword>
<protein>
    <recommendedName>
        <fullName evidence="4">Gustatory receptor</fullName>
    </recommendedName>
</protein>
<dbReference type="HOGENOM" id="CLU_067200_0_0_1"/>
<keyword evidence="3" id="KW-1185">Reference proteome</keyword>
<accession>T1KAL3</accession>
<feature type="transmembrane region" description="Helical" evidence="1">
    <location>
        <begin position="119"/>
        <end position="142"/>
    </location>
</feature>
<dbReference type="EnsemblMetazoa" id="tetur08g00860.1">
    <property type="protein sequence ID" value="tetur08g00860.1"/>
    <property type="gene ID" value="tetur08g00860"/>
</dbReference>
<keyword evidence="1" id="KW-0472">Membrane</keyword>
<dbReference type="EMBL" id="CAEY01001941">
    <property type="status" value="NOT_ANNOTATED_CDS"/>
    <property type="molecule type" value="Genomic_DNA"/>
</dbReference>
<feature type="transmembrane region" description="Helical" evidence="1">
    <location>
        <begin position="32"/>
        <end position="50"/>
    </location>
</feature>
<dbReference type="Proteomes" id="UP000015104">
    <property type="component" value="Unassembled WGS sequence"/>
</dbReference>
<name>T1KAL3_TETUR</name>
<proteinExistence type="predicted"/>
<evidence type="ECO:0000313" key="2">
    <source>
        <dbReference type="EnsemblMetazoa" id="tetur08g00860.1"/>
    </source>
</evidence>
<evidence type="ECO:0000256" key="1">
    <source>
        <dbReference type="SAM" id="Phobius"/>
    </source>
</evidence>
<feature type="transmembrane region" description="Helical" evidence="1">
    <location>
        <begin position="234"/>
        <end position="252"/>
    </location>
</feature>
<keyword evidence="1" id="KW-1133">Transmembrane helix</keyword>
<feature type="transmembrane region" description="Helical" evidence="1">
    <location>
        <begin position="264"/>
        <end position="283"/>
    </location>
</feature>
<reference evidence="2" key="2">
    <citation type="submission" date="2015-06" db="UniProtKB">
        <authorList>
            <consortium name="EnsemblMetazoa"/>
        </authorList>
    </citation>
    <scope>IDENTIFICATION</scope>
</reference>
<reference evidence="3" key="1">
    <citation type="submission" date="2011-08" db="EMBL/GenBank/DDBJ databases">
        <authorList>
            <person name="Rombauts S."/>
        </authorList>
    </citation>
    <scope>NUCLEOTIDE SEQUENCE</scope>
    <source>
        <strain evidence="3">London</strain>
    </source>
</reference>